<dbReference type="InterPro" id="IPR013955">
    <property type="entry name" value="Rep_factor-A_C"/>
</dbReference>
<evidence type="ECO:0000313" key="5">
    <source>
        <dbReference type="RefSeq" id="XP_056854013.1"/>
    </source>
</evidence>
<feature type="domain" description="Replication protein A 70 kDa DNA-binding subunit B/D first OB fold" evidence="1">
    <location>
        <begin position="8"/>
        <end position="108"/>
    </location>
</feature>
<name>A0A9W3C6H6_RAPSA</name>
<protein>
    <submittedName>
        <fullName evidence="4">Uncharacterized protein LOC108834153</fullName>
    </submittedName>
    <submittedName>
        <fullName evidence="5">Uncharacterized protein LOC130503414</fullName>
    </submittedName>
</protein>
<dbReference type="RefSeq" id="XP_056847106.1">
    <property type="nucleotide sequence ID" value="XM_056991126.1"/>
</dbReference>
<dbReference type="InterPro" id="IPR003871">
    <property type="entry name" value="RFA1B/D_OB_1st"/>
</dbReference>
<gene>
    <name evidence="4" type="primary">LOC108834153</name>
    <name evidence="5" type="synonym">LOC130503414</name>
</gene>
<evidence type="ECO:0000313" key="3">
    <source>
        <dbReference type="Proteomes" id="UP000504610"/>
    </source>
</evidence>
<dbReference type="Pfam" id="PF02721">
    <property type="entry name" value="DUF223"/>
    <property type="match status" value="1"/>
</dbReference>
<dbReference type="RefSeq" id="XP_056854013.1">
    <property type="nucleotide sequence ID" value="XM_056998033.1"/>
</dbReference>
<accession>A0A9W3C6H6</accession>
<dbReference type="KEGG" id="rsz:108834153"/>
<dbReference type="CDD" id="cd04480">
    <property type="entry name" value="RPA1_DBD_A_like"/>
    <property type="match status" value="1"/>
</dbReference>
<dbReference type="CDD" id="cd04481">
    <property type="entry name" value="RPA1_DBD_B_like"/>
    <property type="match status" value="1"/>
</dbReference>
<dbReference type="KEGG" id="rsz:130503414"/>
<dbReference type="GeneID" id="108834153"/>
<dbReference type="AlphaFoldDB" id="A0A9W3C6H6"/>
<dbReference type="PANTHER" id="PTHR47165:SF4">
    <property type="entry name" value="OS03G0429900 PROTEIN"/>
    <property type="match status" value="1"/>
</dbReference>
<dbReference type="SUPFAM" id="SSF50249">
    <property type="entry name" value="Nucleic acid-binding proteins"/>
    <property type="match status" value="3"/>
</dbReference>
<proteinExistence type="predicted"/>
<evidence type="ECO:0000259" key="2">
    <source>
        <dbReference type="Pfam" id="PF08646"/>
    </source>
</evidence>
<dbReference type="Proteomes" id="UP000504610">
    <property type="component" value="Chromosome 7"/>
</dbReference>
<sequence length="525" mass="59671">MPTMVSYFDKVIDLKPGKTTWKIRVHIVRLWRQFTVAGIQSIEMVLVDSHGDAIHATISEELVPTFESNILEGDSKIFYNFQLSLSTDSYRTTNHPYKILLQDFTRVRFCEDMSFSSTGFKPCSFHDILNGSLNPQYLFDIIGQVVEISNVEIVSLNGKDTEKISLELKNPEDVRIPLVVWGKVALELSESIELISEKTVICVMRFAKVKVWKDRRSVCNAYNVSSISLNPWMKEVDAFLSLLPKKNTELMSVDSKPLPMVSIGSDEEDYFVQTPQKTIAEILETTKVERCFLRCTIAAIDSDLGLHYMSCKGCGTKIDMLHNNLCAEGTYELDRRFMFYCTKCKVLNPKRSLRPKLHLVVLDDTGHTKLLVLDSIALQLLHQPFSHAMTPIKDNGDTSVLRTALTKLVGKTYLFKIIIDRNNYQYKDDTFKVAKFITSPYMMNEFDVSPCPKGCSNTFSPEFYKVSQIPEHAMLVPGSSYRSSKFKIMTPAKREGSPIESLEANAYLSADTKPGASFWIKKEKH</sequence>
<dbReference type="PANTHER" id="PTHR47165">
    <property type="entry name" value="OS03G0429900 PROTEIN"/>
    <property type="match status" value="1"/>
</dbReference>
<reference evidence="4 5" key="2">
    <citation type="submission" date="2025-04" db="UniProtKB">
        <authorList>
            <consortium name="RefSeq"/>
        </authorList>
    </citation>
    <scope>IDENTIFICATION</scope>
    <source>
        <tissue evidence="4 5">Leaf</tissue>
    </source>
</reference>
<organism evidence="3 4">
    <name type="scientific">Raphanus sativus</name>
    <name type="common">Radish</name>
    <name type="synonym">Raphanus raphanistrum var. sativus</name>
    <dbReference type="NCBI Taxonomy" id="3726"/>
    <lineage>
        <taxon>Eukaryota</taxon>
        <taxon>Viridiplantae</taxon>
        <taxon>Streptophyta</taxon>
        <taxon>Embryophyta</taxon>
        <taxon>Tracheophyta</taxon>
        <taxon>Spermatophyta</taxon>
        <taxon>Magnoliopsida</taxon>
        <taxon>eudicotyledons</taxon>
        <taxon>Gunneridae</taxon>
        <taxon>Pentapetalae</taxon>
        <taxon>rosids</taxon>
        <taxon>malvids</taxon>
        <taxon>Brassicales</taxon>
        <taxon>Brassicaceae</taxon>
        <taxon>Brassiceae</taxon>
        <taxon>Raphanus</taxon>
    </lineage>
</organism>
<dbReference type="Pfam" id="PF08646">
    <property type="entry name" value="Rep_fac-A_C"/>
    <property type="match status" value="1"/>
</dbReference>
<dbReference type="InterPro" id="IPR012340">
    <property type="entry name" value="NA-bd_OB-fold"/>
</dbReference>
<keyword evidence="3" id="KW-1185">Reference proteome</keyword>
<dbReference type="OrthoDB" id="1045357at2759"/>
<dbReference type="Gene3D" id="2.40.50.140">
    <property type="entry name" value="Nucleic acid-binding proteins"/>
    <property type="match status" value="3"/>
</dbReference>
<reference evidence="3" key="1">
    <citation type="journal article" date="2019" name="Database">
        <title>The radish genome database (RadishGD): an integrated information resource for radish genomics.</title>
        <authorList>
            <person name="Yu H.J."/>
            <person name="Baek S."/>
            <person name="Lee Y.J."/>
            <person name="Cho A."/>
            <person name="Mun J.H."/>
        </authorList>
    </citation>
    <scope>NUCLEOTIDE SEQUENCE [LARGE SCALE GENOMIC DNA]</scope>
    <source>
        <strain evidence="3">cv. WK10039</strain>
    </source>
</reference>
<evidence type="ECO:0000313" key="4">
    <source>
        <dbReference type="RefSeq" id="XP_056847106.1"/>
    </source>
</evidence>
<feature type="domain" description="Replication factor A C-terminal" evidence="2">
    <location>
        <begin position="293"/>
        <end position="425"/>
    </location>
</feature>
<evidence type="ECO:0000259" key="1">
    <source>
        <dbReference type="Pfam" id="PF02721"/>
    </source>
</evidence>